<dbReference type="Proteomes" id="UP001152795">
    <property type="component" value="Unassembled WGS sequence"/>
</dbReference>
<proteinExistence type="predicted"/>
<dbReference type="AlphaFoldDB" id="A0A7D9LCT8"/>
<organism evidence="1 2">
    <name type="scientific">Paramuricea clavata</name>
    <name type="common">Red gorgonian</name>
    <name type="synonym">Violescent sea-whip</name>
    <dbReference type="NCBI Taxonomy" id="317549"/>
    <lineage>
        <taxon>Eukaryota</taxon>
        <taxon>Metazoa</taxon>
        <taxon>Cnidaria</taxon>
        <taxon>Anthozoa</taxon>
        <taxon>Octocorallia</taxon>
        <taxon>Malacalcyonacea</taxon>
        <taxon>Plexauridae</taxon>
        <taxon>Paramuricea</taxon>
    </lineage>
</organism>
<comment type="caution">
    <text evidence="1">The sequence shown here is derived from an EMBL/GenBank/DDBJ whole genome shotgun (WGS) entry which is preliminary data.</text>
</comment>
<evidence type="ECO:0000313" key="1">
    <source>
        <dbReference type="EMBL" id="CAB4028495.1"/>
    </source>
</evidence>
<sequence>MADDSQSNSNVTPDVAIHQAGIGDQGESINRVQIEKIVAETVAKNMPIMLTSFLASTGFQPQQIVNQAPQQERDGTPESSPPPLRSERCYSKDPSTTITDDLIELSRKAFSTALSREKWLELVQSYPTIKDTDSFLIDPKLEAGMKEALPALMALDYPGDEGDGPDPADSIKDYLEDALVMLGNAHVRLNNWRQRRFSEFLTDIGKRTLKEGIPTDKHLFPDKFHEKIKDDRA</sequence>
<name>A0A7D9LCT8_PARCT</name>
<keyword evidence="2" id="KW-1185">Reference proteome</keyword>
<protein>
    <submittedName>
        <fullName evidence="1">Uncharacterized protein</fullName>
    </submittedName>
</protein>
<reference evidence="1" key="1">
    <citation type="submission" date="2020-04" db="EMBL/GenBank/DDBJ databases">
        <authorList>
            <person name="Alioto T."/>
            <person name="Alioto T."/>
            <person name="Gomez Garrido J."/>
        </authorList>
    </citation>
    <scope>NUCLEOTIDE SEQUENCE</scope>
    <source>
        <strain evidence="1">A484AB</strain>
    </source>
</reference>
<dbReference type="EMBL" id="CACRXK020015515">
    <property type="protein sequence ID" value="CAB4028495.1"/>
    <property type="molecule type" value="Genomic_DNA"/>
</dbReference>
<accession>A0A7D9LCT8</accession>
<evidence type="ECO:0000313" key="2">
    <source>
        <dbReference type="Proteomes" id="UP001152795"/>
    </source>
</evidence>
<gene>
    <name evidence="1" type="ORF">PACLA_8A008353</name>
</gene>